<evidence type="ECO:0000313" key="2">
    <source>
        <dbReference type="EMBL" id="MFI6499531.1"/>
    </source>
</evidence>
<comment type="caution">
    <text evidence="2">The sequence shown here is derived from an EMBL/GenBank/DDBJ whole genome shotgun (WGS) entry which is preliminary data.</text>
</comment>
<dbReference type="EMBL" id="JBITGY010000005">
    <property type="protein sequence ID" value="MFI6499531.1"/>
    <property type="molecule type" value="Genomic_DNA"/>
</dbReference>
<protein>
    <recommendedName>
        <fullName evidence="4">Histidine kinase</fullName>
    </recommendedName>
</protein>
<feature type="transmembrane region" description="Helical" evidence="1">
    <location>
        <begin position="49"/>
        <end position="70"/>
    </location>
</feature>
<keyword evidence="1" id="KW-0472">Membrane</keyword>
<organism evidence="2 3">
    <name type="scientific">Nonomuraea typhae</name>
    <dbReference type="NCBI Taxonomy" id="2603600"/>
    <lineage>
        <taxon>Bacteria</taxon>
        <taxon>Bacillati</taxon>
        <taxon>Actinomycetota</taxon>
        <taxon>Actinomycetes</taxon>
        <taxon>Streptosporangiales</taxon>
        <taxon>Streptosporangiaceae</taxon>
        <taxon>Nonomuraea</taxon>
    </lineage>
</organism>
<keyword evidence="3" id="KW-1185">Reference proteome</keyword>
<evidence type="ECO:0000313" key="3">
    <source>
        <dbReference type="Proteomes" id="UP001612741"/>
    </source>
</evidence>
<name>A0ABW7YUF7_9ACTN</name>
<feature type="transmembrane region" description="Helical" evidence="1">
    <location>
        <begin position="128"/>
        <end position="149"/>
    </location>
</feature>
<feature type="transmembrane region" description="Helical" evidence="1">
    <location>
        <begin position="20"/>
        <end position="43"/>
    </location>
</feature>
<accession>A0ABW7YUF7</accession>
<feature type="transmembrane region" description="Helical" evidence="1">
    <location>
        <begin position="77"/>
        <end position="98"/>
    </location>
</feature>
<keyword evidence="1" id="KW-1133">Transmembrane helix</keyword>
<dbReference type="RefSeq" id="WP_397082901.1">
    <property type="nucleotide sequence ID" value="NZ_JBITGY010000005.1"/>
</dbReference>
<feature type="transmembrane region" description="Helical" evidence="1">
    <location>
        <begin position="104"/>
        <end position="121"/>
    </location>
</feature>
<reference evidence="2 3" key="1">
    <citation type="submission" date="2024-10" db="EMBL/GenBank/DDBJ databases">
        <title>The Natural Products Discovery Center: Release of the First 8490 Sequenced Strains for Exploring Actinobacteria Biosynthetic Diversity.</title>
        <authorList>
            <person name="Kalkreuter E."/>
            <person name="Kautsar S.A."/>
            <person name="Yang D."/>
            <person name="Bader C.D."/>
            <person name="Teijaro C.N."/>
            <person name="Fluegel L."/>
            <person name="Davis C.M."/>
            <person name="Simpson J.R."/>
            <person name="Lauterbach L."/>
            <person name="Steele A.D."/>
            <person name="Gui C."/>
            <person name="Meng S."/>
            <person name="Li G."/>
            <person name="Viehrig K."/>
            <person name="Ye F."/>
            <person name="Su P."/>
            <person name="Kiefer A.F."/>
            <person name="Nichols A."/>
            <person name="Cepeda A.J."/>
            <person name="Yan W."/>
            <person name="Fan B."/>
            <person name="Jiang Y."/>
            <person name="Adhikari A."/>
            <person name="Zheng C.-J."/>
            <person name="Schuster L."/>
            <person name="Cowan T.M."/>
            <person name="Smanski M.J."/>
            <person name="Chevrette M.G."/>
            <person name="De Carvalho L.P.S."/>
            <person name="Shen B."/>
        </authorList>
    </citation>
    <scope>NUCLEOTIDE SEQUENCE [LARGE SCALE GENOMIC DNA]</scope>
    <source>
        <strain evidence="2 3">NPDC050545</strain>
    </source>
</reference>
<evidence type="ECO:0000256" key="1">
    <source>
        <dbReference type="SAM" id="Phobius"/>
    </source>
</evidence>
<gene>
    <name evidence="2" type="ORF">ACIBG2_19240</name>
</gene>
<sequence>MSDIPVSAVERRYDDGALRAAVLVMIIWHVMPVLPSSVFQWSFDRVPLTFGAATWLLDAVLGTVAAVVVLRGGGHGPLLGLLTVPTLLLGVLVTALSSPSFYDPYNWAFTSVGWFALVALWRRPLPEFLAFVAGNTLVGLVALAALGEFTAVPLARYLVFAHGVCVIQATLLIGGRQLARIAGRTAQGQDRLTRVVTQRLIAETVQAARRRRYDIVRPVVAGHLADLAAGRLDVTRPETGQQVSVAISRLRRLMIESEDLPDPLLRDLRSGADAAEHRGAAVDLQAAVGTIPPMPPAVRLALTEPILATLAAARTRARITVVAKPAEVAVAILADAPVPELAHGAHPSVRHDHDPQGDQLWVQTRWIVPSPSRS</sequence>
<proteinExistence type="predicted"/>
<feature type="transmembrane region" description="Helical" evidence="1">
    <location>
        <begin position="155"/>
        <end position="174"/>
    </location>
</feature>
<dbReference type="Proteomes" id="UP001612741">
    <property type="component" value="Unassembled WGS sequence"/>
</dbReference>
<evidence type="ECO:0008006" key="4">
    <source>
        <dbReference type="Google" id="ProtNLM"/>
    </source>
</evidence>
<keyword evidence="1" id="KW-0812">Transmembrane</keyword>